<comment type="caution">
    <text evidence="2">The sequence shown here is derived from an EMBL/GenBank/DDBJ whole genome shotgun (WGS) entry which is preliminary data.</text>
</comment>
<proteinExistence type="predicted"/>
<gene>
    <name evidence="2" type="ORF">WIX40_12405</name>
</gene>
<sequence length="273" mass="29772">MIAGSALVLANGWDEPIGSVTNLQWLLAPTLLILVIKPGCIPKLEGALFALLAGLSGPFVIAFGPVYLLSLYWHYVQDKKLNVPACISVACGAMQFALVLTHPDNSYDSGSHGVATLFWTIVNLSAGRKIATYIVLPLVIVPLLIGKRKRERILLLTAILLLTLTVVAKFRNATDILSSGLVGMRYWYVQGVIWLLIAASAMRERARSLQLAGFLMAVVLVVASINRTGISRDWVNVGADWAQTVKKSFSAPIEFQYAPDWKVRIENGIITAE</sequence>
<keyword evidence="1" id="KW-0472">Membrane</keyword>
<evidence type="ECO:0000313" key="3">
    <source>
        <dbReference type="Proteomes" id="UP001362311"/>
    </source>
</evidence>
<keyword evidence="1" id="KW-1133">Transmembrane helix</keyword>
<keyword evidence="1" id="KW-0812">Transmembrane</keyword>
<dbReference type="AlphaFoldDB" id="A0ABD5JXC8"/>
<dbReference type="RefSeq" id="WP_339440022.1">
    <property type="nucleotide sequence ID" value="NZ_JBBHKQ010000001.1"/>
</dbReference>
<organism evidence="2 3">
    <name type="scientific">Ochrobactrum teleogrylli</name>
    <dbReference type="NCBI Taxonomy" id="2479765"/>
    <lineage>
        <taxon>Bacteria</taxon>
        <taxon>Pseudomonadati</taxon>
        <taxon>Pseudomonadota</taxon>
        <taxon>Alphaproteobacteria</taxon>
        <taxon>Hyphomicrobiales</taxon>
        <taxon>Brucellaceae</taxon>
        <taxon>Brucella/Ochrobactrum group</taxon>
        <taxon>Ochrobactrum</taxon>
    </lineage>
</organism>
<evidence type="ECO:0000256" key="1">
    <source>
        <dbReference type="SAM" id="Phobius"/>
    </source>
</evidence>
<feature type="transmembrane region" description="Helical" evidence="1">
    <location>
        <begin position="209"/>
        <end position="226"/>
    </location>
</feature>
<reference evidence="2 3" key="1">
    <citation type="submission" date="2024-03" db="EMBL/GenBank/DDBJ databases">
        <title>Reference genomes for the five species model microbial community.</title>
        <authorList>
            <person name="Padfield D."/>
        </authorList>
    </citation>
    <scope>NUCLEOTIDE SEQUENCE [LARGE SCALE GENOMIC DNA]</scope>
    <source>
        <strain evidence="2 3">AB1</strain>
    </source>
</reference>
<feature type="transmembrane region" description="Helical" evidence="1">
    <location>
        <begin position="47"/>
        <end position="69"/>
    </location>
</feature>
<name>A0ABD5JXC8_9HYPH</name>
<feature type="transmembrane region" description="Helical" evidence="1">
    <location>
        <begin position="176"/>
        <end position="197"/>
    </location>
</feature>
<feature type="transmembrane region" description="Helical" evidence="1">
    <location>
        <begin position="153"/>
        <end position="170"/>
    </location>
</feature>
<dbReference type="Proteomes" id="UP001362311">
    <property type="component" value="Unassembled WGS sequence"/>
</dbReference>
<feature type="transmembrane region" description="Helical" evidence="1">
    <location>
        <begin position="130"/>
        <end position="146"/>
    </location>
</feature>
<evidence type="ECO:0000313" key="2">
    <source>
        <dbReference type="EMBL" id="MEJ5900909.1"/>
    </source>
</evidence>
<feature type="transmembrane region" description="Helical" evidence="1">
    <location>
        <begin position="81"/>
        <end position="100"/>
    </location>
</feature>
<protein>
    <submittedName>
        <fullName evidence="2">Uncharacterized protein</fullName>
    </submittedName>
</protein>
<dbReference type="EMBL" id="JBBHKQ010000001">
    <property type="protein sequence ID" value="MEJ5900909.1"/>
    <property type="molecule type" value="Genomic_DNA"/>
</dbReference>
<accession>A0ABD5JXC8</accession>